<dbReference type="RefSeq" id="WP_124942966.1">
    <property type="nucleotide sequence ID" value="NZ_RHGY01000002.1"/>
</dbReference>
<dbReference type="EC" id="2.4.2.14" evidence="7"/>
<dbReference type="SUPFAM" id="SSF56235">
    <property type="entry name" value="N-terminal nucleophile aminohydrolases (Ntn hydrolases)"/>
    <property type="match status" value="1"/>
</dbReference>
<dbReference type="CDD" id="cd00715">
    <property type="entry name" value="GPATase_N"/>
    <property type="match status" value="1"/>
</dbReference>
<feature type="domain" description="Glutamine amidotransferase type-2" evidence="11">
    <location>
        <begin position="16"/>
        <end position="238"/>
    </location>
</feature>
<evidence type="ECO:0000313" key="12">
    <source>
        <dbReference type="EMBL" id="RRG18323.1"/>
    </source>
</evidence>
<gene>
    <name evidence="7" type="primary">purF</name>
    <name evidence="12" type="ORF">D3P96_03290</name>
</gene>
<evidence type="ECO:0000256" key="10">
    <source>
        <dbReference type="PIRSR" id="PIRSR000485-2"/>
    </source>
</evidence>
<dbReference type="InterPro" id="IPR029055">
    <property type="entry name" value="Ntn_hydrolases_N"/>
</dbReference>
<keyword evidence="7 10" id="KW-0460">Magnesium</keyword>
<protein>
    <recommendedName>
        <fullName evidence="7">Amidophosphoribosyltransferase</fullName>
        <shortName evidence="7">ATase</shortName>
        <ecNumber evidence="7">2.4.2.14</ecNumber>
    </recommendedName>
    <alternativeName>
        <fullName evidence="7">Glutamine phosphoribosylpyrophosphate amidotransferase</fullName>
        <shortName evidence="7">GPATase</shortName>
    </alternativeName>
</protein>
<dbReference type="InterPro" id="IPR029057">
    <property type="entry name" value="PRTase-like"/>
</dbReference>
<dbReference type="GO" id="GO:0006189">
    <property type="term" value="P:'de novo' IMP biosynthetic process"/>
    <property type="evidence" value="ECO:0007669"/>
    <property type="project" value="UniProtKB-UniRule"/>
</dbReference>
<dbReference type="PROSITE" id="PS51278">
    <property type="entry name" value="GATASE_TYPE_2"/>
    <property type="match status" value="1"/>
</dbReference>
<comment type="function">
    <text evidence="7">Catalyzes the formation of phosphoribosylamine from phosphoribosylpyrophosphate (PRPP) and glutamine.</text>
</comment>
<keyword evidence="6 7" id="KW-0315">Glutamine amidotransferase</keyword>
<dbReference type="InterPro" id="IPR005854">
    <property type="entry name" value="PurF"/>
</dbReference>
<dbReference type="UniPathway" id="UPA00074">
    <property type="reaction ID" value="UER00124"/>
</dbReference>
<evidence type="ECO:0000256" key="8">
    <source>
        <dbReference type="PIRNR" id="PIRNR000485"/>
    </source>
</evidence>
<dbReference type="OrthoDB" id="9801213at2"/>
<comment type="catalytic activity">
    <reaction evidence="7 8">
        <text>5-phospho-beta-D-ribosylamine + L-glutamate + diphosphate = 5-phospho-alpha-D-ribose 1-diphosphate + L-glutamine + H2O</text>
        <dbReference type="Rhea" id="RHEA:14905"/>
        <dbReference type="ChEBI" id="CHEBI:15377"/>
        <dbReference type="ChEBI" id="CHEBI:29985"/>
        <dbReference type="ChEBI" id="CHEBI:33019"/>
        <dbReference type="ChEBI" id="CHEBI:58017"/>
        <dbReference type="ChEBI" id="CHEBI:58359"/>
        <dbReference type="ChEBI" id="CHEBI:58681"/>
        <dbReference type="EC" id="2.4.2.14"/>
    </reaction>
</comment>
<dbReference type="HAMAP" id="MF_01931">
    <property type="entry name" value="PurF"/>
    <property type="match status" value="1"/>
</dbReference>
<dbReference type="PANTHER" id="PTHR11907">
    <property type="entry name" value="AMIDOPHOSPHORIBOSYLTRANSFERASE"/>
    <property type="match status" value="1"/>
</dbReference>
<comment type="pathway">
    <text evidence="1 7 8">Purine metabolism; IMP biosynthesis via de novo pathway; N(1)-(5-phospho-D-ribosyl)glycinamide from 5-phospho-alpha-D-ribose 1-diphosphate: step 1/2.</text>
</comment>
<keyword evidence="3 7" id="KW-0328">Glycosyltransferase</keyword>
<keyword evidence="4 7" id="KW-0808">Transferase</keyword>
<sequence length="489" mass="53553">MATTTIVNERSLNEECGIFGVWDNPEAAELTFYGLHALQHRGQEGAGIVSKKADGRLWQERGLGLLSEVFADPRRMMNLVGDSAIGHVRYATAGSNGIENIQPFMVNFSDMQIALAHNGNITNAKTLRQELEDEGAIFQSSSDTEILLHLIRRSKALTFDEKLREALLKLRGGFAFLLLTPNAMYAALDPHGFRPFVIGQLPDDGAYVVASETAALASVNAEFVQDVQPGELIRFDNTGMHVSKYTEHTTLNIDAMEYIYFARPDSNIYGVNVHKARKRMGKATAIEHPVAADMVVGVPNSSLSAAMGYAEQAHLPNEMGLVKNQYIARSFIEPTQEKRERAVRMKLSAVPAIVSGQRVILVDDSIVRGTTSKYIIKMLRDAGASEVHVRIASPEFKYPSFYGVDMQTTDELMAAHHSKAEMCAIIGADSLEFLSVDGLIDSIDLPYSGPGNGLTTAYFDGHYPSPVYDYQASLAKLAEAGVVTFDPEP</sequence>
<reference evidence="12 13" key="1">
    <citation type="submission" date="2018-10" db="EMBL/GenBank/DDBJ databases">
        <title>Draft genome sequence of Weissella viridescens UCO-SMC3.</title>
        <authorList>
            <person name="Garcia-Cancino A."/>
            <person name="Espinoza-Monje M."/>
            <person name="Albarracin L."/>
            <person name="Garcia-Castillo V."/>
            <person name="Campos-Martin J."/>
            <person name="Nakano Y."/>
            <person name="Guitierrez-Zamorano C."/>
            <person name="Ikeda-Ohtsubo W."/>
            <person name="Morita H."/>
            <person name="Kitazawa H."/>
            <person name="Villena J."/>
        </authorList>
    </citation>
    <scope>NUCLEOTIDE SEQUENCE [LARGE SCALE GENOMIC DNA]</scope>
    <source>
        <strain evidence="12 13">UCO-SMC3</strain>
    </source>
</reference>
<keyword evidence="5 7" id="KW-0658">Purine biosynthesis</keyword>
<dbReference type="EMBL" id="RHGY01000002">
    <property type="protein sequence ID" value="RRG18323.1"/>
    <property type="molecule type" value="Genomic_DNA"/>
</dbReference>
<feature type="active site" description="Nucleophile" evidence="7 9">
    <location>
        <position position="16"/>
    </location>
</feature>
<dbReference type="PIRSF" id="PIRSF000485">
    <property type="entry name" value="Amd_phspho_trans"/>
    <property type="match status" value="1"/>
</dbReference>
<evidence type="ECO:0000256" key="4">
    <source>
        <dbReference type="ARBA" id="ARBA00022679"/>
    </source>
</evidence>
<evidence type="ECO:0000256" key="5">
    <source>
        <dbReference type="ARBA" id="ARBA00022755"/>
    </source>
</evidence>
<dbReference type="SUPFAM" id="SSF53271">
    <property type="entry name" value="PRTase-like"/>
    <property type="match status" value="1"/>
</dbReference>
<dbReference type="InterPro" id="IPR000836">
    <property type="entry name" value="PRTase_dom"/>
</dbReference>
<dbReference type="InterPro" id="IPR035584">
    <property type="entry name" value="PurF_N"/>
</dbReference>
<evidence type="ECO:0000256" key="7">
    <source>
        <dbReference type="HAMAP-Rule" id="MF_01931"/>
    </source>
</evidence>
<feature type="binding site" evidence="7 10">
    <location>
        <position position="364"/>
    </location>
    <ligand>
        <name>Mg(2+)</name>
        <dbReference type="ChEBI" id="CHEBI:18420"/>
    </ligand>
</feature>
<dbReference type="Gene3D" id="3.60.20.10">
    <property type="entry name" value="Glutamine Phosphoribosylpyrophosphate, subunit 1, domain 1"/>
    <property type="match status" value="1"/>
</dbReference>
<dbReference type="Pfam" id="PF00156">
    <property type="entry name" value="Pribosyltran"/>
    <property type="match status" value="1"/>
</dbReference>
<dbReference type="Pfam" id="PF13522">
    <property type="entry name" value="GATase_6"/>
    <property type="match status" value="1"/>
</dbReference>
<evidence type="ECO:0000256" key="9">
    <source>
        <dbReference type="PIRSR" id="PIRSR000485-1"/>
    </source>
</evidence>
<organism evidence="12 13">
    <name type="scientific">Weissella viridescens</name>
    <name type="common">Lactobacillus viridescens</name>
    <dbReference type="NCBI Taxonomy" id="1629"/>
    <lineage>
        <taxon>Bacteria</taxon>
        <taxon>Bacillati</taxon>
        <taxon>Bacillota</taxon>
        <taxon>Bacilli</taxon>
        <taxon>Lactobacillales</taxon>
        <taxon>Lactobacillaceae</taxon>
        <taxon>Weissella</taxon>
    </lineage>
</organism>
<dbReference type="GO" id="GO:0004044">
    <property type="term" value="F:amidophosphoribosyltransferase activity"/>
    <property type="evidence" value="ECO:0007669"/>
    <property type="project" value="UniProtKB-UniRule"/>
</dbReference>
<feature type="binding site" evidence="7 10">
    <location>
        <position position="301"/>
    </location>
    <ligand>
        <name>Mg(2+)</name>
        <dbReference type="ChEBI" id="CHEBI:18420"/>
    </ligand>
</feature>
<dbReference type="NCBIfam" id="TIGR01134">
    <property type="entry name" value="purF"/>
    <property type="match status" value="1"/>
</dbReference>
<keyword evidence="7 10" id="KW-0479">Metal-binding</keyword>
<proteinExistence type="inferred from homology"/>
<accession>A0A3P2RCH8</accession>
<dbReference type="CDD" id="cd06223">
    <property type="entry name" value="PRTases_typeI"/>
    <property type="match status" value="1"/>
</dbReference>
<dbReference type="InterPro" id="IPR017932">
    <property type="entry name" value="GATase_2_dom"/>
</dbReference>
<dbReference type="Proteomes" id="UP000275836">
    <property type="component" value="Unassembled WGS sequence"/>
</dbReference>
<feature type="binding site" evidence="7 10">
    <location>
        <position position="363"/>
    </location>
    <ligand>
        <name>Mg(2+)</name>
        <dbReference type="ChEBI" id="CHEBI:18420"/>
    </ligand>
</feature>
<evidence type="ECO:0000256" key="2">
    <source>
        <dbReference type="ARBA" id="ARBA00010138"/>
    </source>
</evidence>
<dbReference type="AlphaFoldDB" id="A0A3P2RCH8"/>
<evidence type="ECO:0000313" key="13">
    <source>
        <dbReference type="Proteomes" id="UP000275836"/>
    </source>
</evidence>
<dbReference type="GO" id="GO:0009113">
    <property type="term" value="P:purine nucleobase biosynthetic process"/>
    <property type="evidence" value="ECO:0007669"/>
    <property type="project" value="UniProtKB-UniRule"/>
</dbReference>
<dbReference type="Gene3D" id="3.40.50.2020">
    <property type="match status" value="1"/>
</dbReference>
<comment type="similarity">
    <text evidence="2 7 8">In the C-terminal section; belongs to the purine/pyrimidine phosphoribosyltransferase family.</text>
</comment>
<comment type="cofactor">
    <cofactor evidence="7 10">
        <name>Mg(2+)</name>
        <dbReference type="ChEBI" id="CHEBI:18420"/>
    </cofactor>
    <text evidence="7 10">Binds 1 Mg(2+) ion per subunit.</text>
</comment>
<evidence type="ECO:0000256" key="1">
    <source>
        <dbReference type="ARBA" id="ARBA00005209"/>
    </source>
</evidence>
<evidence type="ECO:0000256" key="6">
    <source>
        <dbReference type="ARBA" id="ARBA00022962"/>
    </source>
</evidence>
<comment type="caution">
    <text evidence="12">The sequence shown here is derived from an EMBL/GenBank/DDBJ whole genome shotgun (WGS) entry which is preliminary data.</text>
</comment>
<name>A0A3P2RCH8_WEIVI</name>
<comment type="caution">
    <text evidence="7">Lacks conserved residue(s) required for the propagation of feature annotation.</text>
</comment>
<evidence type="ECO:0000256" key="3">
    <source>
        <dbReference type="ARBA" id="ARBA00022676"/>
    </source>
</evidence>
<dbReference type="GO" id="GO:0000287">
    <property type="term" value="F:magnesium ion binding"/>
    <property type="evidence" value="ECO:0007669"/>
    <property type="project" value="UniProtKB-UniRule"/>
</dbReference>
<evidence type="ECO:0000259" key="11">
    <source>
        <dbReference type="PROSITE" id="PS51278"/>
    </source>
</evidence>